<evidence type="ECO:0000313" key="8">
    <source>
        <dbReference type="Proteomes" id="UP001596405"/>
    </source>
</evidence>
<dbReference type="Gene3D" id="3.40.630.40">
    <property type="entry name" value="Zn-dependent exopeptidases"/>
    <property type="match status" value="1"/>
</dbReference>
<dbReference type="InterPro" id="IPR002508">
    <property type="entry name" value="MurNAc-LAA_cat"/>
</dbReference>
<evidence type="ECO:0000256" key="5">
    <source>
        <dbReference type="SAM" id="SignalP"/>
    </source>
</evidence>
<evidence type="ECO:0000259" key="6">
    <source>
        <dbReference type="PROSITE" id="PS51175"/>
    </source>
</evidence>
<dbReference type="RefSeq" id="WP_066620182.1">
    <property type="nucleotide sequence ID" value="NZ_JBHSYQ010000003.1"/>
</dbReference>
<evidence type="ECO:0000256" key="3">
    <source>
        <dbReference type="ARBA" id="ARBA00022729"/>
    </source>
</evidence>
<dbReference type="SMART" id="SM00606">
    <property type="entry name" value="CBD_IV"/>
    <property type="match status" value="1"/>
</dbReference>
<dbReference type="SMART" id="SM00646">
    <property type="entry name" value="Ami_3"/>
    <property type="match status" value="1"/>
</dbReference>
<keyword evidence="3 5" id="KW-0732">Signal</keyword>
<evidence type="ECO:0000256" key="1">
    <source>
        <dbReference type="ARBA" id="ARBA00001561"/>
    </source>
</evidence>
<dbReference type="Proteomes" id="UP001596405">
    <property type="component" value="Unassembled WGS sequence"/>
</dbReference>
<dbReference type="InterPro" id="IPR008979">
    <property type="entry name" value="Galactose-bd-like_sf"/>
</dbReference>
<feature type="domain" description="CBM6" evidence="6">
    <location>
        <begin position="224"/>
        <end position="346"/>
    </location>
</feature>
<feature type="chain" id="PRO_5045418210" description="N-acetylmuramoyl-L-alanine amidase" evidence="5">
    <location>
        <begin position="28"/>
        <end position="437"/>
    </location>
</feature>
<dbReference type="EC" id="3.5.1.28" evidence="2"/>
<evidence type="ECO:0000313" key="7">
    <source>
        <dbReference type="EMBL" id="MFC6996378.1"/>
    </source>
</evidence>
<dbReference type="SUPFAM" id="SSF49785">
    <property type="entry name" value="Galactose-binding domain-like"/>
    <property type="match status" value="1"/>
</dbReference>
<dbReference type="CDD" id="cd02696">
    <property type="entry name" value="MurNAc-LAA"/>
    <property type="match status" value="1"/>
</dbReference>
<sequence length="437" mass="47512">MTKHIQNYSLKVALAVCLAFFTLTVQGQVIVIDPGHGYNATGGNPDGRTETEIVTALEVGLKLRDQLNSQCSNWTVRMTRSTRDGWVSLAQRRDMSNSWGADRFLSIHCNAGGGTGTETFWCNRTTPNQTTSSTFSREVQDRMAAGGSWISRRSVEDQSYLTYHLGVLNGNNSVGVLSEIGFVDRATDAAKLLDDAWRDKFAAAYVTALKNSLGVTCTPLATHTHIEAEDYASMSGVDKETCSDTGGGQNIYNVETGDWTTYTNVHFPTTGNYLIEYRVASIVSTGIIKADLNNGETELGNVNVPSTGGLQTWTTISQTANVTAGTYTFRVNAVEGGWNLNWIRITKQGDEVLSVTPDAESANGFDLYPNPADNTLSIRFTGKVASARVLNLVGQTVLTLPTLTSGEPINISSLKSGVYILNMNIDGREVVRRFIKR</sequence>
<dbReference type="GO" id="GO:0008745">
    <property type="term" value="F:N-acetylmuramoyl-L-alanine amidase activity"/>
    <property type="evidence" value="ECO:0007669"/>
    <property type="project" value="UniProtKB-EC"/>
</dbReference>
<keyword evidence="8" id="KW-1185">Reference proteome</keyword>
<dbReference type="NCBIfam" id="TIGR04183">
    <property type="entry name" value="Por_Secre_tail"/>
    <property type="match status" value="1"/>
</dbReference>
<dbReference type="Pfam" id="PF03422">
    <property type="entry name" value="CBM_6"/>
    <property type="match status" value="1"/>
</dbReference>
<dbReference type="PANTHER" id="PTHR30404:SF0">
    <property type="entry name" value="N-ACETYLMURAMOYL-L-ALANINE AMIDASE AMIC"/>
    <property type="match status" value="1"/>
</dbReference>
<protein>
    <recommendedName>
        <fullName evidence="2">N-acetylmuramoyl-L-alanine amidase</fullName>
        <ecNumber evidence="2">3.5.1.28</ecNumber>
    </recommendedName>
</protein>
<dbReference type="Pfam" id="PF18962">
    <property type="entry name" value="Por_Secre_tail"/>
    <property type="match status" value="1"/>
</dbReference>
<dbReference type="PROSITE" id="PS51175">
    <property type="entry name" value="CBM6"/>
    <property type="match status" value="1"/>
</dbReference>
<reference evidence="8" key="1">
    <citation type="journal article" date="2019" name="Int. J. Syst. Evol. Microbiol.">
        <title>The Global Catalogue of Microorganisms (GCM) 10K type strain sequencing project: providing services to taxonomists for standard genome sequencing and annotation.</title>
        <authorList>
            <consortium name="The Broad Institute Genomics Platform"/>
            <consortium name="The Broad Institute Genome Sequencing Center for Infectious Disease"/>
            <person name="Wu L."/>
            <person name="Ma J."/>
        </authorList>
    </citation>
    <scope>NUCLEOTIDE SEQUENCE [LARGE SCALE GENOMIC DNA]</scope>
    <source>
        <strain evidence="8">CGMCC 4.7393</strain>
    </source>
</reference>
<accession>A0ABW2DIH2</accession>
<comment type="catalytic activity">
    <reaction evidence="1">
        <text>Hydrolyzes the link between N-acetylmuramoyl residues and L-amino acid residues in certain cell-wall glycopeptides.</text>
        <dbReference type="EC" id="3.5.1.28"/>
    </reaction>
</comment>
<keyword evidence="4 7" id="KW-0378">Hydrolase</keyword>
<evidence type="ECO:0000256" key="2">
    <source>
        <dbReference type="ARBA" id="ARBA00011901"/>
    </source>
</evidence>
<dbReference type="Pfam" id="PF01520">
    <property type="entry name" value="Amidase_3"/>
    <property type="match status" value="1"/>
</dbReference>
<dbReference type="CDD" id="cd04080">
    <property type="entry name" value="CBM6_cellulase-like"/>
    <property type="match status" value="1"/>
</dbReference>
<comment type="caution">
    <text evidence="7">The sequence shown here is derived from an EMBL/GenBank/DDBJ whole genome shotgun (WGS) entry which is preliminary data.</text>
</comment>
<dbReference type="SUPFAM" id="SSF53187">
    <property type="entry name" value="Zn-dependent exopeptidases"/>
    <property type="match status" value="1"/>
</dbReference>
<proteinExistence type="predicted"/>
<dbReference type="InterPro" id="IPR005084">
    <property type="entry name" value="CBM6"/>
</dbReference>
<evidence type="ECO:0000256" key="4">
    <source>
        <dbReference type="ARBA" id="ARBA00022801"/>
    </source>
</evidence>
<dbReference type="InterPro" id="IPR050695">
    <property type="entry name" value="N-acetylmuramoyl_amidase_3"/>
</dbReference>
<dbReference type="InterPro" id="IPR006584">
    <property type="entry name" value="Cellulose-bd_IV"/>
</dbReference>
<name>A0ABW2DIH2_9BACT</name>
<feature type="signal peptide" evidence="5">
    <location>
        <begin position="1"/>
        <end position="27"/>
    </location>
</feature>
<dbReference type="EMBL" id="JBHSYQ010000003">
    <property type="protein sequence ID" value="MFC6996378.1"/>
    <property type="molecule type" value="Genomic_DNA"/>
</dbReference>
<organism evidence="7 8">
    <name type="scientific">Rufibacter roseus</name>
    <dbReference type="NCBI Taxonomy" id="1567108"/>
    <lineage>
        <taxon>Bacteria</taxon>
        <taxon>Pseudomonadati</taxon>
        <taxon>Bacteroidota</taxon>
        <taxon>Cytophagia</taxon>
        <taxon>Cytophagales</taxon>
        <taxon>Hymenobacteraceae</taxon>
        <taxon>Rufibacter</taxon>
    </lineage>
</organism>
<dbReference type="PANTHER" id="PTHR30404">
    <property type="entry name" value="N-ACETYLMURAMOYL-L-ALANINE AMIDASE"/>
    <property type="match status" value="1"/>
</dbReference>
<gene>
    <name evidence="7" type="ORF">ACFQHR_02020</name>
</gene>
<dbReference type="InterPro" id="IPR026444">
    <property type="entry name" value="Secre_tail"/>
</dbReference>
<dbReference type="Gene3D" id="2.60.120.260">
    <property type="entry name" value="Galactose-binding domain-like"/>
    <property type="match status" value="1"/>
</dbReference>